<proteinExistence type="predicted"/>
<organism evidence="1 2">
    <name type="scientific">Thermoanaerobacterium saccharolyticum (strain DSM 8691 / JW/SL-YS485)</name>
    <dbReference type="NCBI Taxonomy" id="1094508"/>
    <lineage>
        <taxon>Bacteria</taxon>
        <taxon>Bacillati</taxon>
        <taxon>Bacillota</taxon>
        <taxon>Clostridia</taxon>
        <taxon>Thermoanaerobacterales</taxon>
        <taxon>Thermoanaerobacteraceae</taxon>
        <taxon>Thermoanaerobacterium</taxon>
    </lineage>
</organism>
<evidence type="ECO:0000313" key="1">
    <source>
        <dbReference type="EMBL" id="AFK85865.1"/>
    </source>
</evidence>
<protein>
    <submittedName>
        <fullName evidence="1">Uncharacterized protein</fullName>
    </submittedName>
</protein>
<reference evidence="1 2" key="1">
    <citation type="journal article" date="2014" name="Appl. Environ. Microbiol.">
        <title>Profile of Secreted Hydrolases, Associated Proteins, and SlpA in Thermoanaerobacterium saccharolyticum during the Degradation of Hemicellulose.</title>
        <authorList>
            <person name="Currie D.H."/>
            <person name="Guss A.M."/>
            <person name="Herring C.D."/>
            <person name="Giannone R.J."/>
            <person name="Johnson C.M."/>
            <person name="Lankford P.K."/>
            <person name="Brown S.D."/>
            <person name="Hettich R.L."/>
            <person name="Lynd L.R."/>
        </authorList>
    </citation>
    <scope>NUCLEOTIDE SEQUENCE [LARGE SCALE GENOMIC DNA]</scope>
    <source>
        <strain evidence="2">DSM 8691 / JW/SL-YS485</strain>
    </source>
</reference>
<gene>
    <name evidence="1" type="ordered locus">Tsac_0845</name>
</gene>
<dbReference type="BioCyc" id="TSAC1094508:GLMA-854-MONOMER"/>
<name>I3VTM0_THESW</name>
<keyword evidence="2" id="KW-1185">Reference proteome</keyword>
<dbReference type="AlphaFoldDB" id="I3VTM0"/>
<accession>I3VTM0</accession>
<dbReference type="Proteomes" id="UP000006178">
    <property type="component" value="Chromosome"/>
</dbReference>
<sequence>MSNTLYVPILKWKKGEQEALKKLSLEHKNKNYAID</sequence>
<dbReference type="KEGG" id="tsh:Tsac_0845"/>
<evidence type="ECO:0000313" key="2">
    <source>
        <dbReference type="Proteomes" id="UP000006178"/>
    </source>
</evidence>
<dbReference type="EMBL" id="CP003184">
    <property type="protein sequence ID" value="AFK85865.1"/>
    <property type="molecule type" value="Genomic_DNA"/>
</dbReference>